<dbReference type="STRING" id="684364.F4NY59"/>
<dbReference type="InterPro" id="IPR038274">
    <property type="entry name" value="Atg6/Beclin_C_sf"/>
</dbReference>
<dbReference type="HOGENOM" id="CLU_871482_0_0_1"/>
<reference evidence="6 7" key="1">
    <citation type="submission" date="2009-12" db="EMBL/GenBank/DDBJ databases">
        <title>The draft genome of Batrachochytrium dendrobatidis.</title>
        <authorList>
            <consortium name="US DOE Joint Genome Institute (JGI-PGF)"/>
            <person name="Kuo A."/>
            <person name="Salamov A."/>
            <person name="Schmutz J."/>
            <person name="Lucas S."/>
            <person name="Pitluck S."/>
            <person name="Rosenblum E."/>
            <person name="Stajich J."/>
            <person name="Eisen M."/>
            <person name="Grigoriev I.V."/>
        </authorList>
    </citation>
    <scope>NUCLEOTIDE SEQUENCE [LARGE SCALE GENOMIC DNA]</scope>
    <source>
        <strain evidence="7">JAM81 / FGSC 10211</strain>
    </source>
</reference>
<evidence type="ECO:0000256" key="1">
    <source>
        <dbReference type="ARBA" id="ARBA00005965"/>
    </source>
</evidence>
<evidence type="ECO:0000256" key="2">
    <source>
        <dbReference type="SAM" id="Coils"/>
    </source>
</evidence>
<dbReference type="InParanoid" id="F4NY59"/>
<dbReference type="AlphaFoldDB" id="F4NY59"/>
<feature type="region of interest" description="Disordered" evidence="3">
    <location>
        <begin position="50"/>
        <end position="73"/>
    </location>
</feature>
<dbReference type="RefSeq" id="XP_006677583.1">
    <property type="nucleotide sequence ID" value="XM_006677520.1"/>
</dbReference>
<dbReference type="OMA" id="MYNCESA"/>
<dbReference type="GO" id="GO:0006914">
    <property type="term" value="P:autophagy"/>
    <property type="evidence" value="ECO:0007669"/>
    <property type="project" value="InterPro"/>
</dbReference>
<feature type="domain" description="Atg6/beclin coiled-coil" evidence="5">
    <location>
        <begin position="149"/>
        <end position="278"/>
    </location>
</feature>
<evidence type="ECO:0000313" key="6">
    <source>
        <dbReference type="EMBL" id="EGF81958.1"/>
    </source>
</evidence>
<name>F4NY59_BATDJ</name>
<dbReference type="InterPro" id="IPR007243">
    <property type="entry name" value="Atg6/Beclin"/>
</dbReference>
<dbReference type="EMBL" id="GL882881">
    <property type="protein sequence ID" value="EGF81958.1"/>
    <property type="molecule type" value="Genomic_DNA"/>
</dbReference>
<dbReference type="Pfam" id="PF04111">
    <property type="entry name" value="APG6"/>
    <property type="match status" value="1"/>
</dbReference>
<dbReference type="OrthoDB" id="20368at2759"/>
<dbReference type="GeneID" id="18242647"/>
<evidence type="ECO:0000259" key="5">
    <source>
        <dbReference type="Pfam" id="PF17675"/>
    </source>
</evidence>
<sequence>MSSVASLDIHDTESSQRRTGRFFLPDTQHSCTHSSSRSLLAHTGHNATLRRSSFPYRSARAAPDSDPESQQSNTITDSFVMLPRDLSQSDAQPQLDSSSVPPLPHTPSQSTLDPPEDHRGNLSHRLKVANKLFTLVSDSAHTETRVDHPLCLDCADEVVARLEKTVGDAILERDTYQGFLDGLSHTDSHDPTQEPITQEELNQLRLREKSALEDLMDLERENEQILKDLDMAQLDLDAVDELEKSYWQDMNSLERELSNYQNQLESINLKYDQATKRLEVLSKTNVLQDAFRIWHDGPFGTINGLRLGRLSNIHASTII</sequence>
<feature type="domain" description="Atg6 BARA" evidence="4">
    <location>
        <begin position="281"/>
        <end position="313"/>
    </location>
</feature>
<dbReference type="PANTHER" id="PTHR12768:SF4">
    <property type="entry name" value="BECLIN-1"/>
    <property type="match status" value="1"/>
</dbReference>
<protein>
    <submittedName>
        <fullName evidence="6">Uncharacterized protein</fullName>
    </submittedName>
</protein>
<dbReference type="InterPro" id="IPR040455">
    <property type="entry name" value="Atg6_BARA"/>
</dbReference>
<dbReference type="PANTHER" id="PTHR12768">
    <property type="entry name" value="BECLIN 1"/>
    <property type="match status" value="1"/>
</dbReference>
<keyword evidence="2" id="KW-0175">Coiled coil</keyword>
<feature type="coiled-coil region" evidence="2">
    <location>
        <begin position="201"/>
        <end position="284"/>
    </location>
</feature>
<keyword evidence="7" id="KW-1185">Reference proteome</keyword>
<dbReference type="Gene3D" id="6.10.250.3110">
    <property type="match status" value="1"/>
</dbReference>
<proteinExistence type="inferred from homology"/>
<feature type="compositionally biased region" description="Polar residues" evidence="3">
    <location>
        <begin position="87"/>
        <end position="112"/>
    </location>
</feature>
<gene>
    <name evidence="6" type="ORF">BATDEDRAFT_87039</name>
</gene>
<dbReference type="Pfam" id="PF17675">
    <property type="entry name" value="APG6_N"/>
    <property type="match status" value="1"/>
</dbReference>
<evidence type="ECO:0000259" key="4">
    <source>
        <dbReference type="Pfam" id="PF04111"/>
    </source>
</evidence>
<comment type="similarity">
    <text evidence="1">Belongs to the beclin family.</text>
</comment>
<organism evidence="6 7">
    <name type="scientific">Batrachochytrium dendrobatidis (strain JAM81 / FGSC 10211)</name>
    <name type="common">Frog chytrid fungus</name>
    <dbReference type="NCBI Taxonomy" id="684364"/>
    <lineage>
        <taxon>Eukaryota</taxon>
        <taxon>Fungi</taxon>
        <taxon>Fungi incertae sedis</taxon>
        <taxon>Chytridiomycota</taxon>
        <taxon>Chytridiomycota incertae sedis</taxon>
        <taxon>Chytridiomycetes</taxon>
        <taxon>Rhizophydiales</taxon>
        <taxon>Rhizophydiales incertae sedis</taxon>
        <taxon>Batrachochytrium</taxon>
    </lineage>
</organism>
<evidence type="ECO:0000256" key="3">
    <source>
        <dbReference type="SAM" id="MobiDB-lite"/>
    </source>
</evidence>
<dbReference type="InterPro" id="IPR041691">
    <property type="entry name" value="Atg6/beclin_CC"/>
</dbReference>
<accession>F4NY59</accession>
<evidence type="ECO:0000313" key="7">
    <source>
        <dbReference type="Proteomes" id="UP000007241"/>
    </source>
</evidence>
<feature type="region of interest" description="Disordered" evidence="3">
    <location>
        <begin position="87"/>
        <end position="121"/>
    </location>
</feature>
<dbReference type="Proteomes" id="UP000007241">
    <property type="component" value="Unassembled WGS sequence"/>
</dbReference>
<dbReference type="Gene3D" id="1.10.418.40">
    <property type="entry name" value="Autophagy protein 6/Beclin 1"/>
    <property type="match status" value="1"/>
</dbReference>